<keyword evidence="2" id="KW-1185">Reference proteome</keyword>
<dbReference type="EMBL" id="CM042045">
    <property type="protein sequence ID" value="KAI3682926.1"/>
    <property type="molecule type" value="Genomic_DNA"/>
</dbReference>
<gene>
    <name evidence="1" type="ORF">L1987_83316</name>
</gene>
<evidence type="ECO:0000313" key="2">
    <source>
        <dbReference type="Proteomes" id="UP001056120"/>
    </source>
</evidence>
<protein>
    <submittedName>
        <fullName evidence="1">Uncharacterized protein</fullName>
    </submittedName>
</protein>
<dbReference type="Proteomes" id="UP001056120">
    <property type="component" value="Linkage Group LG28"/>
</dbReference>
<evidence type="ECO:0000313" key="1">
    <source>
        <dbReference type="EMBL" id="KAI3682926.1"/>
    </source>
</evidence>
<reference evidence="1 2" key="2">
    <citation type="journal article" date="2022" name="Mol. Ecol. Resour.">
        <title>The genomes of chicory, endive, great burdock and yacon provide insights into Asteraceae paleo-polyploidization history and plant inulin production.</title>
        <authorList>
            <person name="Fan W."/>
            <person name="Wang S."/>
            <person name="Wang H."/>
            <person name="Wang A."/>
            <person name="Jiang F."/>
            <person name="Liu H."/>
            <person name="Zhao H."/>
            <person name="Xu D."/>
            <person name="Zhang Y."/>
        </authorList>
    </citation>
    <scope>NUCLEOTIDE SEQUENCE [LARGE SCALE GENOMIC DNA]</scope>
    <source>
        <strain evidence="2">cv. Yunnan</strain>
        <tissue evidence="1">Leaves</tissue>
    </source>
</reference>
<sequence>MGDADPPVRRTVHQRATDAVTGERYAITRPAIPNANSWQIPSHVMSTITRTTQFHGLEDEDALGHVSRFMRICDTFNITGCLRIQSTCVSSHSPSLGVHPLGLMPSLTIPSPLGRILKPPPSWTARLRDQIHSF</sequence>
<proteinExistence type="predicted"/>
<organism evidence="1 2">
    <name type="scientific">Smallanthus sonchifolius</name>
    <dbReference type="NCBI Taxonomy" id="185202"/>
    <lineage>
        <taxon>Eukaryota</taxon>
        <taxon>Viridiplantae</taxon>
        <taxon>Streptophyta</taxon>
        <taxon>Embryophyta</taxon>
        <taxon>Tracheophyta</taxon>
        <taxon>Spermatophyta</taxon>
        <taxon>Magnoliopsida</taxon>
        <taxon>eudicotyledons</taxon>
        <taxon>Gunneridae</taxon>
        <taxon>Pentapetalae</taxon>
        <taxon>asterids</taxon>
        <taxon>campanulids</taxon>
        <taxon>Asterales</taxon>
        <taxon>Asteraceae</taxon>
        <taxon>Asteroideae</taxon>
        <taxon>Heliantheae alliance</taxon>
        <taxon>Millerieae</taxon>
        <taxon>Smallanthus</taxon>
    </lineage>
</organism>
<comment type="caution">
    <text evidence="1">The sequence shown here is derived from an EMBL/GenBank/DDBJ whole genome shotgun (WGS) entry which is preliminary data.</text>
</comment>
<name>A0ACB8YD11_9ASTR</name>
<accession>A0ACB8YD11</accession>
<reference evidence="2" key="1">
    <citation type="journal article" date="2022" name="Mol. Ecol. Resour.">
        <title>The genomes of chicory, endive, great burdock and yacon provide insights into Asteraceae palaeo-polyploidization history and plant inulin production.</title>
        <authorList>
            <person name="Fan W."/>
            <person name="Wang S."/>
            <person name="Wang H."/>
            <person name="Wang A."/>
            <person name="Jiang F."/>
            <person name="Liu H."/>
            <person name="Zhao H."/>
            <person name="Xu D."/>
            <person name="Zhang Y."/>
        </authorList>
    </citation>
    <scope>NUCLEOTIDE SEQUENCE [LARGE SCALE GENOMIC DNA]</scope>
    <source>
        <strain evidence="2">cv. Yunnan</strain>
    </source>
</reference>